<keyword evidence="2" id="KW-0732">Signal</keyword>
<dbReference type="AlphaFoldDB" id="A0A6A6PJ35"/>
<dbReference type="GeneID" id="54479360"/>
<organism evidence="3 4">
    <name type="scientific">Neohortaea acidophila</name>
    <dbReference type="NCBI Taxonomy" id="245834"/>
    <lineage>
        <taxon>Eukaryota</taxon>
        <taxon>Fungi</taxon>
        <taxon>Dikarya</taxon>
        <taxon>Ascomycota</taxon>
        <taxon>Pezizomycotina</taxon>
        <taxon>Dothideomycetes</taxon>
        <taxon>Dothideomycetidae</taxon>
        <taxon>Mycosphaerellales</taxon>
        <taxon>Teratosphaeriaceae</taxon>
        <taxon>Neohortaea</taxon>
    </lineage>
</organism>
<accession>A0A6A6PJ35</accession>
<reference evidence="3" key="1">
    <citation type="journal article" date="2020" name="Stud. Mycol.">
        <title>101 Dothideomycetes genomes: a test case for predicting lifestyles and emergence of pathogens.</title>
        <authorList>
            <person name="Haridas S."/>
            <person name="Albert R."/>
            <person name="Binder M."/>
            <person name="Bloem J."/>
            <person name="Labutti K."/>
            <person name="Salamov A."/>
            <person name="Andreopoulos B."/>
            <person name="Baker S."/>
            <person name="Barry K."/>
            <person name="Bills G."/>
            <person name="Bluhm B."/>
            <person name="Cannon C."/>
            <person name="Castanera R."/>
            <person name="Culley D."/>
            <person name="Daum C."/>
            <person name="Ezra D."/>
            <person name="Gonzalez J."/>
            <person name="Henrissat B."/>
            <person name="Kuo A."/>
            <person name="Liang C."/>
            <person name="Lipzen A."/>
            <person name="Lutzoni F."/>
            <person name="Magnuson J."/>
            <person name="Mondo S."/>
            <person name="Nolan M."/>
            <person name="Ohm R."/>
            <person name="Pangilinan J."/>
            <person name="Park H.-J."/>
            <person name="Ramirez L."/>
            <person name="Alfaro M."/>
            <person name="Sun H."/>
            <person name="Tritt A."/>
            <person name="Yoshinaga Y."/>
            <person name="Zwiers L.-H."/>
            <person name="Turgeon B."/>
            <person name="Goodwin S."/>
            <person name="Spatafora J."/>
            <person name="Crous P."/>
            <person name="Grigoriev I."/>
        </authorList>
    </citation>
    <scope>NUCLEOTIDE SEQUENCE</scope>
    <source>
        <strain evidence="3">CBS 113389</strain>
    </source>
</reference>
<evidence type="ECO:0000256" key="2">
    <source>
        <dbReference type="SAM" id="SignalP"/>
    </source>
</evidence>
<feature type="region of interest" description="Disordered" evidence="1">
    <location>
        <begin position="550"/>
        <end position="592"/>
    </location>
</feature>
<dbReference type="OrthoDB" id="3926760at2759"/>
<name>A0A6A6PJ35_9PEZI</name>
<evidence type="ECO:0000256" key="1">
    <source>
        <dbReference type="SAM" id="MobiDB-lite"/>
    </source>
</evidence>
<feature type="region of interest" description="Disordered" evidence="1">
    <location>
        <begin position="98"/>
        <end position="119"/>
    </location>
</feature>
<sequence>MPAAAIKGILLSIGLIVALGAAALENPQIQAWLEQQRQKIAELLRTLNEELDPQSRRTAEAFAYEGHTLANDAGLRREASGSLEAAAVATGRSLSNPSTIRRIPVRSPSDADQAEERRRKGREYLAARNHQMYEMKQRKKGVVNIEVQDASPKPSSPTSFDEMVDSQGNLRPTAAVMDAEELQQQLPAVPSGDVSSQLEDEMSKLLQPVSISEASSSASAWQLASQLANPFGDEHAFDRSETPKPPVPPKVAIEADTVPSTPTMPGSFIPNPPIQTPVEAEVDHRELPFDEQLAIALSLSEAEAQKAALKAVEQHETQDGREAADLREAIALSLKELGSQKAAPQANPEEIAPPLIDVSVPTQATHLHQPTPRGHWEIVFDQAYSPKEEPLSMASPRPIVEDSEDELYRVTPQLTQARLATHNSLRPAFHGLATKKPYDPVREAAGFAETQRDTSTPLAAAMEASFYSAASSAGSPASTHTMDHEMTPERIEVSQGAQTPVSKPAFDTDSESETFASVSPLASRSQSQTRSEVSNIEVVDVVDDSDVDMLSEEGDGIATPDSWSEVGSRDGESEMEEEEERARATRRSVGAM</sequence>
<dbReference type="EMBL" id="MU001641">
    <property type="protein sequence ID" value="KAF2479543.1"/>
    <property type="molecule type" value="Genomic_DNA"/>
</dbReference>
<evidence type="ECO:0000313" key="4">
    <source>
        <dbReference type="Proteomes" id="UP000799767"/>
    </source>
</evidence>
<feature type="chain" id="PRO_5025496687" evidence="2">
    <location>
        <begin position="24"/>
        <end position="592"/>
    </location>
</feature>
<dbReference type="Proteomes" id="UP000799767">
    <property type="component" value="Unassembled WGS sequence"/>
</dbReference>
<feature type="compositionally biased region" description="Polar residues" evidence="1">
    <location>
        <begin position="513"/>
        <end position="533"/>
    </location>
</feature>
<feature type="region of interest" description="Disordered" evidence="1">
    <location>
        <begin position="493"/>
        <end position="533"/>
    </location>
</feature>
<dbReference type="RefSeq" id="XP_033586113.1">
    <property type="nucleotide sequence ID" value="XM_033738358.1"/>
</dbReference>
<keyword evidence="4" id="KW-1185">Reference proteome</keyword>
<proteinExistence type="predicted"/>
<gene>
    <name evidence="3" type="ORF">BDY17DRAFT_41075</name>
</gene>
<feature type="signal peptide" evidence="2">
    <location>
        <begin position="1"/>
        <end position="23"/>
    </location>
</feature>
<protein>
    <submittedName>
        <fullName evidence="3">Uncharacterized protein</fullName>
    </submittedName>
</protein>
<evidence type="ECO:0000313" key="3">
    <source>
        <dbReference type="EMBL" id="KAF2479543.1"/>
    </source>
</evidence>